<name>A0A2U3NZB5_9MYCO</name>
<dbReference type="RefSeq" id="WP_157900656.1">
    <property type="nucleotide sequence ID" value="NZ_LT721901.1"/>
</dbReference>
<feature type="region of interest" description="Disordered" evidence="1">
    <location>
        <begin position="27"/>
        <end position="106"/>
    </location>
</feature>
<feature type="compositionally biased region" description="Pro residues" evidence="1">
    <location>
        <begin position="77"/>
        <end position="89"/>
    </location>
</feature>
<feature type="signal peptide" evidence="2">
    <location>
        <begin position="1"/>
        <end position="28"/>
    </location>
</feature>
<dbReference type="STRING" id="1841860.GCA_900157375_04662"/>
<protein>
    <recommendedName>
        <fullName evidence="5">Intersectin-EH binding protein Ibp1</fullName>
    </recommendedName>
</protein>
<organism evidence="3 4">
    <name type="scientific">Mycobacterium rhizamassiliense</name>
    <dbReference type="NCBI Taxonomy" id="1841860"/>
    <lineage>
        <taxon>Bacteria</taxon>
        <taxon>Bacillati</taxon>
        <taxon>Actinomycetota</taxon>
        <taxon>Actinomycetes</taxon>
        <taxon>Mycobacteriales</taxon>
        <taxon>Mycobacteriaceae</taxon>
        <taxon>Mycobacterium</taxon>
    </lineage>
</organism>
<evidence type="ECO:0008006" key="5">
    <source>
        <dbReference type="Google" id="ProtNLM"/>
    </source>
</evidence>
<keyword evidence="2" id="KW-0732">Signal</keyword>
<evidence type="ECO:0000313" key="4">
    <source>
        <dbReference type="Proteomes" id="UP000240988"/>
    </source>
</evidence>
<accession>A0A2U3NZB5</accession>
<feature type="chain" id="PRO_5015576663" description="Intersectin-EH binding protein Ibp1" evidence="2">
    <location>
        <begin position="29"/>
        <end position="106"/>
    </location>
</feature>
<dbReference type="EMBL" id="FUFA01000005">
    <property type="protein sequence ID" value="SPM36818.1"/>
    <property type="molecule type" value="Genomic_DNA"/>
</dbReference>
<dbReference type="Proteomes" id="UP000240988">
    <property type="component" value="Unassembled WGS sequence"/>
</dbReference>
<feature type="compositionally biased region" description="Polar residues" evidence="1">
    <location>
        <begin position="92"/>
        <end position="106"/>
    </location>
</feature>
<reference evidence="3 4" key="1">
    <citation type="submission" date="2017-01" db="EMBL/GenBank/DDBJ databases">
        <authorList>
            <consortium name="Urmite Genomes"/>
        </authorList>
    </citation>
    <scope>NUCLEOTIDE SEQUENCE [LARGE SCALE GENOMIC DNA]</scope>
    <source>
        <strain evidence="3 4">AB57</strain>
    </source>
</reference>
<gene>
    <name evidence="3" type="ORF">MRAB57_4659</name>
</gene>
<proteinExistence type="predicted"/>
<dbReference type="AlphaFoldDB" id="A0A2U3NZB5"/>
<evidence type="ECO:0000256" key="2">
    <source>
        <dbReference type="SAM" id="SignalP"/>
    </source>
</evidence>
<keyword evidence="4" id="KW-1185">Reference proteome</keyword>
<evidence type="ECO:0000256" key="1">
    <source>
        <dbReference type="SAM" id="MobiDB-lite"/>
    </source>
</evidence>
<sequence length="106" mass="10620">MAHHTGRMAAALCGGAAVLALTFGGAGALHTNADPSPTVDPTPSTSPGPDDCCNAAQPQGNGTWDCKSGLNCGPINPSRPPPVTNPPRLAPSQQAEPQTPKQASEL</sequence>
<evidence type="ECO:0000313" key="3">
    <source>
        <dbReference type="EMBL" id="SPM36818.1"/>
    </source>
</evidence>